<keyword evidence="2" id="KW-1185">Reference proteome</keyword>
<organism evidence="1 2">
    <name type="scientific">Mycena sanguinolenta</name>
    <dbReference type="NCBI Taxonomy" id="230812"/>
    <lineage>
        <taxon>Eukaryota</taxon>
        <taxon>Fungi</taxon>
        <taxon>Dikarya</taxon>
        <taxon>Basidiomycota</taxon>
        <taxon>Agaricomycotina</taxon>
        <taxon>Agaricomycetes</taxon>
        <taxon>Agaricomycetidae</taxon>
        <taxon>Agaricales</taxon>
        <taxon>Marasmiineae</taxon>
        <taxon>Mycenaceae</taxon>
        <taxon>Mycena</taxon>
    </lineage>
</organism>
<evidence type="ECO:0000313" key="1">
    <source>
        <dbReference type="EMBL" id="KAF7328629.1"/>
    </source>
</evidence>
<name>A0A8H6WUF8_9AGAR</name>
<protein>
    <submittedName>
        <fullName evidence="1">Uncharacterized protein</fullName>
    </submittedName>
</protein>
<reference evidence="1" key="1">
    <citation type="submission" date="2020-05" db="EMBL/GenBank/DDBJ databases">
        <title>Mycena genomes resolve the evolution of fungal bioluminescence.</title>
        <authorList>
            <person name="Tsai I.J."/>
        </authorList>
    </citation>
    <scope>NUCLEOTIDE SEQUENCE</scope>
    <source>
        <strain evidence="1">160909Yilan</strain>
    </source>
</reference>
<evidence type="ECO:0000313" key="2">
    <source>
        <dbReference type="Proteomes" id="UP000623467"/>
    </source>
</evidence>
<dbReference type="Proteomes" id="UP000623467">
    <property type="component" value="Unassembled WGS sequence"/>
</dbReference>
<dbReference type="EMBL" id="JACAZH010000073">
    <property type="protein sequence ID" value="KAF7328629.1"/>
    <property type="molecule type" value="Genomic_DNA"/>
</dbReference>
<sequence length="352" mass="37574">MVLHPRGFWTHCKLHPGFGFGFGFTSGKWPGGFRFGESATARSFAAHLDMVSPVSAPFAGHPLISPSQSNRIPLLHPSIESSRGEGAANGVRSGSGSAWGACRCGASAYVAGPARGTDTYYGPSSAVRRPSFVRAGVVARRAGGHCEAGGGHCEAGGGHCEAGGRLLHFCEDDDEGRMRAMACPVALRWLGWAGLLTRRRVVSGRAHRAGRAPVRQQEYHGVCECNAHYTEKIQDDAPPPLTGTGTGDPTFLHLSSSKAASPPELPSPRGCLYPLEAGPILYKTADSAEVEGFLEDQAGARFRLAAPDEKDPRPGPRIYRVPPEARACIFKVRMHCMHTNYEGLSMLSSIDR</sequence>
<proteinExistence type="predicted"/>
<accession>A0A8H6WUF8</accession>
<dbReference type="AlphaFoldDB" id="A0A8H6WUF8"/>
<comment type="caution">
    <text evidence="1">The sequence shown here is derived from an EMBL/GenBank/DDBJ whole genome shotgun (WGS) entry which is preliminary data.</text>
</comment>
<gene>
    <name evidence="1" type="ORF">MSAN_02474900</name>
</gene>